<keyword evidence="2" id="KW-0812">Transmembrane</keyword>
<reference evidence="4 5" key="1">
    <citation type="submission" date="2017-08" db="EMBL/GenBank/DDBJ databases">
        <title>Infants hospitalized years apart are colonized by the same room-sourced microbial strains.</title>
        <authorList>
            <person name="Brooks B."/>
            <person name="Olm M.R."/>
            <person name="Firek B.A."/>
            <person name="Baker R."/>
            <person name="Thomas B.C."/>
            <person name="Morowitz M.J."/>
            <person name="Banfield J.F."/>
        </authorList>
    </citation>
    <scope>NUCLEOTIDE SEQUENCE [LARGE SCALE GENOMIC DNA]</scope>
    <source>
        <strain evidence="4">S2_005_002_R2_33</strain>
    </source>
</reference>
<dbReference type="SUPFAM" id="SSF103088">
    <property type="entry name" value="OmpA-like"/>
    <property type="match status" value="1"/>
</dbReference>
<keyword evidence="2" id="KW-1133">Transmembrane helix</keyword>
<comment type="caution">
    <text evidence="4">The sequence shown here is derived from an EMBL/GenBank/DDBJ whole genome shotgun (WGS) entry which is preliminary data.</text>
</comment>
<protein>
    <recommendedName>
        <fullName evidence="3">OmpA-like domain-containing protein</fullName>
    </recommendedName>
</protein>
<evidence type="ECO:0000313" key="5">
    <source>
        <dbReference type="Proteomes" id="UP000249082"/>
    </source>
</evidence>
<proteinExistence type="predicted"/>
<dbReference type="AlphaFoldDB" id="A0A2W5Q3Q1"/>
<dbReference type="Gene3D" id="3.30.1330.60">
    <property type="entry name" value="OmpA-like domain"/>
    <property type="match status" value="1"/>
</dbReference>
<evidence type="ECO:0000313" key="4">
    <source>
        <dbReference type="EMBL" id="PZQ51937.1"/>
    </source>
</evidence>
<dbReference type="InterPro" id="IPR050330">
    <property type="entry name" value="Bact_OuterMem_StrucFunc"/>
</dbReference>
<dbReference type="Pfam" id="PF00691">
    <property type="entry name" value="OmpA"/>
    <property type="match status" value="1"/>
</dbReference>
<gene>
    <name evidence="4" type="ORF">DI555_20390</name>
</gene>
<feature type="transmembrane region" description="Helical" evidence="2">
    <location>
        <begin position="59"/>
        <end position="79"/>
    </location>
</feature>
<keyword evidence="1 2" id="KW-0472">Membrane</keyword>
<dbReference type="EMBL" id="QFPX01000023">
    <property type="protein sequence ID" value="PZQ51937.1"/>
    <property type="molecule type" value="Genomic_DNA"/>
</dbReference>
<evidence type="ECO:0000259" key="3">
    <source>
        <dbReference type="PROSITE" id="PS51123"/>
    </source>
</evidence>
<dbReference type="InterPro" id="IPR036737">
    <property type="entry name" value="OmpA-like_sf"/>
</dbReference>
<dbReference type="GO" id="GO:0016020">
    <property type="term" value="C:membrane"/>
    <property type="evidence" value="ECO:0007669"/>
    <property type="project" value="UniProtKB-UniRule"/>
</dbReference>
<dbReference type="InterPro" id="IPR006665">
    <property type="entry name" value="OmpA-like"/>
</dbReference>
<name>A0A2W5Q3Q1_9SPHN</name>
<organism evidence="4 5">
    <name type="scientific">Novosphingobium pentaromativorans</name>
    <dbReference type="NCBI Taxonomy" id="205844"/>
    <lineage>
        <taxon>Bacteria</taxon>
        <taxon>Pseudomonadati</taxon>
        <taxon>Pseudomonadota</taxon>
        <taxon>Alphaproteobacteria</taxon>
        <taxon>Sphingomonadales</taxon>
        <taxon>Sphingomonadaceae</taxon>
        <taxon>Novosphingobium</taxon>
    </lineage>
</organism>
<dbReference type="PANTHER" id="PTHR30329:SF21">
    <property type="entry name" value="LIPOPROTEIN YIAD-RELATED"/>
    <property type="match status" value="1"/>
</dbReference>
<dbReference type="PROSITE" id="PS51123">
    <property type="entry name" value="OMPA_2"/>
    <property type="match status" value="1"/>
</dbReference>
<dbReference type="Proteomes" id="UP000249082">
    <property type="component" value="Unassembled WGS sequence"/>
</dbReference>
<evidence type="ECO:0000256" key="1">
    <source>
        <dbReference type="PROSITE-ProRule" id="PRU00473"/>
    </source>
</evidence>
<feature type="domain" description="OmpA-like" evidence="3">
    <location>
        <begin position="134"/>
        <end position="243"/>
    </location>
</feature>
<sequence length="243" mass="25496">MRAGGSRNRVTAYYLLLEHFGLTDLFARPGFAETAPAEPVAAPAYLGSRHEPEEVRGGIPWWVWALLGLLALLLIWWLFLRTPVGTPVTPGSMVTTEAVPTFEDETVMPDETASMATPPAEGTVAIPEGAGVLTETRDGKPVVKVYFETAKTEVAPAFGAAAAALKTYLGAHPDAALAVSGFNDETGNAAANAELAKNRAKAVQAALVASGIPEGKIVLAKPQDSTDTTTTDSAARRVEVVVQ</sequence>
<evidence type="ECO:0000256" key="2">
    <source>
        <dbReference type="SAM" id="Phobius"/>
    </source>
</evidence>
<dbReference type="PANTHER" id="PTHR30329">
    <property type="entry name" value="STATOR ELEMENT OF FLAGELLAR MOTOR COMPLEX"/>
    <property type="match status" value="1"/>
</dbReference>
<accession>A0A2W5Q3Q1</accession>